<organism evidence="2 3">
    <name type="scientific">Pontibacter rugosus</name>
    <dbReference type="NCBI Taxonomy" id="1745966"/>
    <lineage>
        <taxon>Bacteria</taxon>
        <taxon>Pseudomonadati</taxon>
        <taxon>Bacteroidota</taxon>
        <taxon>Cytophagia</taxon>
        <taxon>Cytophagales</taxon>
        <taxon>Hymenobacteraceae</taxon>
        <taxon>Pontibacter</taxon>
    </lineage>
</organism>
<evidence type="ECO:0008006" key="4">
    <source>
        <dbReference type="Google" id="ProtNLM"/>
    </source>
</evidence>
<protein>
    <recommendedName>
        <fullName evidence="4">Dolichyl-phosphate-mannose-protein mannosyltransferase</fullName>
    </recommendedName>
</protein>
<keyword evidence="3" id="KW-1185">Reference proteome</keyword>
<dbReference type="EMBL" id="JBHTLD010000115">
    <property type="protein sequence ID" value="MFD1187107.1"/>
    <property type="molecule type" value="Genomic_DNA"/>
</dbReference>
<proteinExistence type="predicted"/>
<feature type="transmembrane region" description="Helical" evidence="1">
    <location>
        <begin position="133"/>
        <end position="152"/>
    </location>
</feature>
<feature type="transmembrane region" description="Helical" evidence="1">
    <location>
        <begin position="358"/>
        <end position="378"/>
    </location>
</feature>
<feature type="transmembrane region" description="Helical" evidence="1">
    <location>
        <begin position="111"/>
        <end position="127"/>
    </location>
</feature>
<comment type="caution">
    <text evidence="2">The sequence shown here is derived from an EMBL/GenBank/DDBJ whole genome shotgun (WGS) entry which is preliminary data.</text>
</comment>
<reference evidence="3" key="1">
    <citation type="journal article" date="2019" name="Int. J. Syst. Evol. Microbiol.">
        <title>The Global Catalogue of Microorganisms (GCM) 10K type strain sequencing project: providing services to taxonomists for standard genome sequencing and annotation.</title>
        <authorList>
            <consortium name="The Broad Institute Genomics Platform"/>
            <consortium name="The Broad Institute Genome Sequencing Center for Infectious Disease"/>
            <person name="Wu L."/>
            <person name="Ma J."/>
        </authorList>
    </citation>
    <scope>NUCLEOTIDE SEQUENCE [LARGE SCALE GENOMIC DNA]</scope>
    <source>
        <strain evidence="3">JCM 31319</strain>
    </source>
</reference>
<accession>A0ABW3ST76</accession>
<feature type="transmembrane region" description="Helical" evidence="1">
    <location>
        <begin position="15"/>
        <end position="41"/>
    </location>
</feature>
<evidence type="ECO:0000256" key="1">
    <source>
        <dbReference type="SAM" id="Phobius"/>
    </source>
</evidence>
<feature type="transmembrane region" description="Helical" evidence="1">
    <location>
        <begin position="326"/>
        <end position="346"/>
    </location>
</feature>
<feature type="transmembrane region" description="Helical" evidence="1">
    <location>
        <begin position="201"/>
        <end position="223"/>
    </location>
</feature>
<evidence type="ECO:0000313" key="2">
    <source>
        <dbReference type="EMBL" id="MFD1187107.1"/>
    </source>
</evidence>
<keyword evidence="1" id="KW-1133">Transmembrane helix</keyword>
<dbReference type="Proteomes" id="UP001597094">
    <property type="component" value="Unassembled WGS sequence"/>
</dbReference>
<sequence>MLYIEEYFKEGWDRYLPLVLLGLWCLVQFIVCYTHGVRVVFDSTRYLTEAQSLSSFSLSEIRLSYLSYSFFLKFILGLTNSLEVVVAIQVLIGGMATIAFYQLAKVLYKSKLIAYAATMLLIGWVYFQHWHFYIHTESLFASFIIFILLRLVTAKTYWHYLQLILLLLFVTFLRANGFMVVLAVISYLIVDFSIRRRYKLVWVIGGVALLAVPLLVLLANAFLNDMAGIHSFTGQLTSGTILQGYRAMSVADADEVSLSGSPLQQVMQFLTEAPGLFLEQSVLRVVWYWGQVRPYYSNMHNWLTVLYMYPLYLLMGWGIWKKLTPLPVLAVILMLAILFTAMVIVSGVDWDNRFMMPLIPWIVLLGAAGGVNLLSNFLETRLPTKS</sequence>
<dbReference type="RefSeq" id="WP_377528230.1">
    <property type="nucleotide sequence ID" value="NZ_JBHTLD010000115.1"/>
</dbReference>
<evidence type="ECO:0000313" key="3">
    <source>
        <dbReference type="Proteomes" id="UP001597094"/>
    </source>
</evidence>
<feature type="transmembrane region" description="Helical" evidence="1">
    <location>
        <begin position="164"/>
        <end position="189"/>
    </location>
</feature>
<name>A0ABW3ST76_9BACT</name>
<gene>
    <name evidence="2" type="ORF">ACFQ2O_12905</name>
</gene>
<keyword evidence="1" id="KW-0472">Membrane</keyword>
<keyword evidence="1" id="KW-0812">Transmembrane</keyword>
<feature type="transmembrane region" description="Helical" evidence="1">
    <location>
        <begin position="302"/>
        <end position="320"/>
    </location>
</feature>